<dbReference type="InterPro" id="IPR017896">
    <property type="entry name" value="4Fe4S_Fe-S-bd"/>
</dbReference>
<evidence type="ECO:0000313" key="9">
    <source>
        <dbReference type="Proteomes" id="UP000193355"/>
    </source>
</evidence>
<dbReference type="PANTHER" id="PTHR43710:SF7">
    <property type="entry name" value="INDOLEPYRUVATE OXIDOREDUCTASE SUBUNIT IORA"/>
    <property type="match status" value="1"/>
</dbReference>
<evidence type="ECO:0000256" key="3">
    <source>
        <dbReference type="ARBA" id="ARBA00023004"/>
    </source>
</evidence>
<keyword evidence="2 5" id="KW-0560">Oxidoreductase</keyword>
<keyword evidence="1 5" id="KW-0479">Metal-binding</keyword>
<feature type="binding site" evidence="6">
    <location>
        <position position="602"/>
    </location>
    <ligand>
        <name>[4Fe-4S] cluster</name>
        <dbReference type="ChEBI" id="CHEBI:49883"/>
        <label>2</label>
    </ligand>
</feature>
<protein>
    <recommendedName>
        <fullName evidence="5">Indolepyruvate oxidoreductase subunit IorA</fullName>
        <shortName evidence="5">IOR</shortName>
        <ecNumber evidence="5">1.2.7.8</ecNumber>
    </recommendedName>
    <alternativeName>
        <fullName evidence="5">Indolepyruvate ferredoxin oxidoreductase subunit alpha</fullName>
    </alternativeName>
</protein>
<dbReference type="Proteomes" id="UP000193355">
    <property type="component" value="Unassembled WGS sequence"/>
</dbReference>
<dbReference type="PROSITE" id="PS00198">
    <property type="entry name" value="4FE4S_FER_1"/>
    <property type="match status" value="1"/>
</dbReference>
<dbReference type="PANTHER" id="PTHR43710">
    <property type="entry name" value="2-HYDROXYACYL-COA LYASE"/>
    <property type="match status" value="1"/>
</dbReference>
<dbReference type="InterPro" id="IPR017900">
    <property type="entry name" value="4Fe4S_Fe_S_CS"/>
</dbReference>
<dbReference type="AlphaFoldDB" id="A0A1X7KAW8"/>
<dbReference type="GO" id="GO:0051539">
    <property type="term" value="F:4 iron, 4 sulfur cluster binding"/>
    <property type="evidence" value="ECO:0007669"/>
    <property type="project" value="UniProtKB-UniRule"/>
</dbReference>
<feature type="binding site" evidence="6">
    <location>
        <position position="599"/>
    </location>
    <ligand>
        <name>[4Fe-4S] cluster</name>
        <dbReference type="ChEBI" id="CHEBI:49883"/>
        <label>2</label>
    </ligand>
</feature>
<dbReference type="InterPro" id="IPR017721">
    <property type="entry name" value="IorA"/>
</dbReference>
<keyword evidence="4 5" id="KW-0411">Iron-sulfur</keyword>
<feature type="binding site" evidence="6">
    <location>
        <position position="596"/>
    </location>
    <ligand>
        <name>[4Fe-4S] cluster</name>
        <dbReference type="ChEBI" id="CHEBI:49883"/>
        <label>2</label>
    </ligand>
</feature>
<feature type="binding site" evidence="6">
    <location>
        <position position="571"/>
    </location>
    <ligand>
        <name>[4Fe-4S] cluster</name>
        <dbReference type="ChEBI" id="CHEBI:49883"/>
        <label>1</label>
    </ligand>
</feature>
<comment type="catalytic activity">
    <reaction evidence="5">
        <text>indole-3-pyruvate + 2 oxidized [2Fe-2S]-[ferredoxin] + CoA = (indol-3-yl)acetyl-CoA + 2 reduced [2Fe-2S]-[ferredoxin] + CO2 + H(+)</text>
        <dbReference type="Rhea" id="RHEA:12645"/>
        <dbReference type="Rhea" id="RHEA-COMP:10000"/>
        <dbReference type="Rhea" id="RHEA-COMP:10001"/>
        <dbReference type="ChEBI" id="CHEBI:15378"/>
        <dbReference type="ChEBI" id="CHEBI:16526"/>
        <dbReference type="ChEBI" id="CHEBI:17640"/>
        <dbReference type="ChEBI" id="CHEBI:33737"/>
        <dbReference type="ChEBI" id="CHEBI:33738"/>
        <dbReference type="ChEBI" id="CHEBI:57271"/>
        <dbReference type="ChEBI" id="CHEBI:57287"/>
        <dbReference type="EC" id="1.2.7.8"/>
    </reaction>
</comment>
<proteinExistence type="predicted"/>
<dbReference type="EMBL" id="FXBB01000024">
    <property type="protein sequence ID" value="SMG38170.1"/>
    <property type="molecule type" value="Genomic_DNA"/>
</dbReference>
<feature type="binding site" evidence="6">
    <location>
        <position position="568"/>
    </location>
    <ligand>
        <name>[4Fe-4S] cluster</name>
        <dbReference type="ChEBI" id="CHEBI:49883"/>
        <label>1</label>
    </ligand>
</feature>
<feature type="binding site" evidence="6">
    <location>
        <position position="577"/>
    </location>
    <ligand>
        <name>[4Fe-4S] cluster</name>
        <dbReference type="ChEBI" id="CHEBI:49883"/>
        <label>2</label>
    </ligand>
</feature>
<dbReference type="GO" id="GO:0030976">
    <property type="term" value="F:thiamine pyrophosphate binding"/>
    <property type="evidence" value="ECO:0007669"/>
    <property type="project" value="InterPro"/>
</dbReference>
<evidence type="ECO:0000256" key="2">
    <source>
        <dbReference type="ARBA" id="ARBA00023002"/>
    </source>
</evidence>
<evidence type="ECO:0000256" key="5">
    <source>
        <dbReference type="PIRNR" id="PIRNR006439"/>
    </source>
</evidence>
<dbReference type="PIRSF" id="PIRSF006439">
    <property type="entry name" value="Indolepyruvate_ferr_oxidored"/>
    <property type="match status" value="1"/>
</dbReference>
<dbReference type="CDD" id="cd07034">
    <property type="entry name" value="TPP_PYR_PFOR_IOR-alpha_like"/>
    <property type="match status" value="1"/>
</dbReference>
<keyword evidence="5" id="KW-0813">Transport</keyword>
<dbReference type="GO" id="GO:0043805">
    <property type="term" value="F:indolepyruvate ferredoxin oxidoreductase activity"/>
    <property type="evidence" value="ECO:0007669"/>
    <property type="project" value="UniProtKB-UniRule"/>
</dbReference>
<dbReference type="Pfam" id="PF02775">
    <property type="entry name" value="TPP_enzyme_C"/>
    <property type="match status" value="1"/>
</dbReference>
<gene>
    <name evidence="8" type="ORF">SAMN06275492_12435</name>
</gene>
<dbReference type="InterPro" id="IPR045025">
    <property type="entry name" value="HACL1-like"/>
</dbReference>
<keyword evidence="9" id="KW-1185">Reference proteome</keyword>
<dbReference type="FunFam" id="3.40.50.970:FF:000039">
    <property type="entry name" value="Indolepyruvate oxidoreductase subunit IorA"/>
    <property type="match status" value="1"/>
</dbReference>
<evidence type="ECO:0000256" key="1">
    <source>
        <dbReference type="ARBA" id="ARBA00022723"/>
    </source>
</evidence>
<evidence type="ECO:0000256" key="4">
    <source>
        <dbReference type="ARBA" id="ARBA00023014"/>
    </source>
</evidence>
<keyword evidence="5 6" id="KW-0004">4Fe-4S</keyword>
<dbReference type="CDD" id="cd02008">
    <property type="entry name" value="TPP_IOR_alpha"/>
    <property type="match status" value="1"/>
</dbReference>
<dbReference type="SUPFAM" id="SSF54862">
    <property type="entry name" value="4Fe-4S ferredoxins"/>
    <property type="match status" value="1"/>
</dbReference>
<dbReference type="SUPFAM" id="SSF52518">
    <property type="entry name" value="Thiamin diphosphate-binding fold (THDP-binding)"/>
    <property type="match status" value="2"/>
</dbReference>
<feature type="domain" description="4Fe-4S ferredoxin-type" evidence="7">
    <location>
        <begin position="556"/>
        <end position="585"/>
    </location>
</feature>
<keyword evidence="3 5" id="KW-0408">Iron</keyword>
<dbReference type="GO" id="GO:0046872">
    <property type="term" value="F:metal ion binding"/>
    <property type="evidence" value="ECO:0007669"/>
    <property type="project" value="UniProtKB-UniRule"/>
</dbReference>
<dbReference type="NCBIfam" id="TIGR03336">
    <property type="entry name" value="IOR_alpha"/>
    <property type="match status" value="1"/>
</dbReference>
<name>A0A1X7KAW8_9BACT</name>
<dbReference type="Gene3D" id="3.30.70.20">
    <property type="match status" value="1"/>
</dbReference>
<feature type="binding site" evidence="6">
    <location>
        <position position="606"/>
    </location>
    <ligand>
        <name>[4Fe-4S] cluster</name>
        <dbReference type="ChEBI" id="CHEBI:49883"/>
        <label>1</label>
    </ligand>
</feature>
<feature type="domain" description="4Fe-4S ferredoxin-type" evidence="7">
    <location>
        <begin position="587"/>
        <end position="616"/>
    </location>
</feature>
<feature type="binding site" evidence="6">
    <location>
        <position position="565"/>
    </location>
    <ligand>
        <name>[4Fe-4S] cluster</name>
        <dbReference type="ChEBI" id="CHEBI:49883"/>
        <label>1</label>
    </ligand>
</feature>
<dbReference type="Pfam" id="PF13237">
    <property type="entry name" value="Fer4_10"/>
    <property type="match status" value="1"/>
</dbReference>
<dbReference type="STRING" id="561720.SAMN06275492_12435"/>
<comment type="cofactor">
    <cofactor evidence="5 6">
        <name>[4Fe-4S] cluster</name>
        <dbReference type="ChEBI" id="CHEBI:49883"/>
    </cofactor>
    <text evidence="5 6">Binds 2 [4Fe-4S] clusters. In this family the first cluster has a non-standard and varying [4Fe-4S] binding motif CX(2)CX(2)CX(4-5)CP.</text>
</comment>
<sequence length="617" mass="66977">MTKRAIMLGNEAIARGIVEAGCEIATAYPGTPSSEILPAVAACADEMNTNTAVEWGANEKVAYEMAVSASFGGKRTCCVMKQVGLNVAADPFMSTAHYDLKGGFLLVVADDPGPHSSQTEQDSRQFAMFAKVPCFDPSTACEAKEMVFDAYDLSEKHGIIAMLRPTGKVNHARQDVPLLDVVVPPRKDDFKKDPKRWVCLPAGVRVNHPRLNEKNDRIREDFETNFGKYNYVVPAKGTAKLGVIAGGTTFAFLSDMIKASGRDDIEILKIGTPVPLPIKMCQDFIDRHEKVLILEQTYPVIEMQLIDRTKVMGRWNGYVPRAGELLPEVIEQIVGRCMGEEISTSVDEDVKAAMTELGITPRPPMLCAGCPHRASFFAIRKALPKAVNPSDIGCYTLGIMQKGVDTVIDMGAAVTAASGFYLTSKVDGEERPIVSTIGDSTFFHSGLTGLASAVYNRHAFVLAILDNRITAMTGGQSSPNVGAKLRKGDEGVQVDLEQACRGCGVSYIKTVEAYDVDSNVDVVKEAWAYAWQNKQPAVLIFKHPCITILKEPPTAKPVKVDPDTCIGCKYCITAFNCPGLVFDEDTKKARIDERYCVSCGVCATVCPHGAIVPKEEA</sequence>
<keyword evidence="5" id="KW-0249">Electron transport</keyword>
<reference evidence="9" key="1">
    <citation type="submission" date="2017-04" db="EMBL/GenBank/DDBJ databases">
        <authorList>
            <person name="Varghese N."/>
            <person name="Submissions S."/>
        </authorList>
    </citation>
    <scope>NUCLEOTIDE SEQUENCE [LARGE SCALE GENOMIC DNA]</scope>
    <source>
        <strain evidence="9">USBA 82</strain>
    </source>
</reference>
<dbReference type="InterPro" id="IPR011766">
    <property type="entry name" value="TPP_enzyme_TPP-bd"/>
</dbReference>
<organism evidence="8 9">
    <name type="scientific">Dethiosulfovibrio salsuginis</name>
    <dbReference type="NCBI Taxonomy" id="561720"/>
    <lineage>
        <taxon>Bacteria</taxon>
        <taxon>Thermotogati</taxon>
        <taxon>Synergistota</taxon>
        <taxon>Synergistia</taxon>
        <taxon>Synergistales</taxon>
        <taxon>Dethiosulfovibrionaceae</taxon>
        <taxon>Dethiosulfovibrio</taxon>
    </lineage>
</organism>
<evidence type="ECO:0000259" key="7">
    <source>
        <dbReference type="PROSITE" id="PS51379"/>
    </source>
</evidence>
<dbReference type="Pfam" id="PF01855">
    <property type="entry name" value="POR_N"/>
    <property type="match status" value="1"/>
</dbReference>
<evidence type="ECO:0000256" key="6">
    <source>
        <dbReference type="PIRSR" id="PIRSR006439-50"/>
    </source>
</evidence>
<dbReference type="InterPro" id="IPR002880">
    <property type="entry name" value="Pyrv_Fd/Flavodoxin_OxRdtase_N"/>
</dbReference>
<dbReference type="PROSITE" id="PS51379">
    <property type="entry name" value="4FE4S_FER_2"/>
    <property type="match status" value="2"/>
</dbReference>
<accession>A0A1X7KAW8</accession>
<comment type="function">
    <text evidence="5">Catalyzes the ferredoxin-dependent oxidative decarboxylation of arylpyruvates.</text>
</comment>
<dbReference type="EC" id="1.2.7.8" evidence="5"/>
<dbReference type="InterPro" id="IPR029061">
    <property type="entry name" value="THDP-binding"/>
</dbReference>
<dbReference type="Gene3D" id="3.40.50.970">
    <property type="match status" value="2"/>
</dbReference>
<keyword evidence="8" id="KW-0670">Pyruvate</keyword>
<evidence type="ECO:0000313" key="8">
    <source>
        <dbReference type="EMBL" id="SMG38170.1"/>
    </source>
</evidence>
<dbReference type="RefSeq" id="WP_234986193.1">
    <property type="nucleotide sequence ID" value="NZ_FXBB01000024.1"/>
</dbReference>